<keyword evidence="2" id="KW-1185">Reference proteome</keyword>
<reference evidence="1" key="1">
    <citation type="submission" date="2020-11" db="EMBL/GenBank/DDBJ databases">
        <authorList>
            <consortium name="DOE Joint Genome Institute"/>
            <person name="Ahrendt S."/>
            <person name="Riley R."/>
            <person name="Andreopoulos W."/>
            <person name="Labutti K."/>
            <person name="Pangilinan J."/>
            <person name="Ruiz-Duenas F.J."/>
            <person name="Barrasa J.M."/>
            <person name="Sanchez-Garcia M."/>
            <person name="Camarero S."/>
            <person name="Miyauchi S."/>
            <person name="Serrano A."/>
            <person name="Linde D."/>
            <person name="Babiker R."/>
            <person name="Drula E."/>
            <person name="Ayuso-Fernandez I."/>
            <person name="Pacheco R."/>
            <person name="Padilla G."/>
            <person name="Ferreira P."/>
            <person name="Barriuso J."/>
            <person name="Kellner H."/>
            <person name="Castanera R."/>
            <person name="Alfaro M."/>
            <person name="Ramirez L."/>
            <person name="Pisabarro A.G."/>
            <person name="Kuo A."/>
            <person name="Tritt A."/>
            <person name="Lipzen A."/>
            <person name="He G."/>
            <person name="Yan M."/>
            <person name="Ng V."/>
            <person name="Cullen D."/>
            <person name="Martin F."/>
            <person name="Rosso M.-N."/>
            <person name="Henrissat B."/>
            <person name="Hibbett D."/>
            <person name="Martinez A.T."/>
            <person name="Grigoriev I.V."/>
        </authorList>
    </citation>
    <scope>NUCLEOTIDE SEQUENCE</scope>
    <source>
        <strain evidence="1">CBS 247.69</strain>
    </source>
</reference>
<name>A0A9P5YE20_9AGAR</name>
<gene>
    <name evidence="1" type="ORF">BDZ94DRAFT_1319295</name>
</gene>
<evidence type="ECO:0000313" key="1">
    <source>
        <dbReference type="EMBL" id="KAF9466796.1"/>
    </source>
</evidence>
<organism evidence="1 2">
    <name type="scientific">Collybia nuda</name>
    <dbReference type="NCBI Taxonomy" id="64659"/>
    <lineage>
        <taxon>Eukaryota</taxon>
        <taxon>Fungi</taxon>
        <taxon>Dikarya</taxon>
        <taxon>Basidiomycota</taxon>
        <taxon>Agaricomycotina</taxon>
        <taxon>Agaricomycetes</taxon>
        <taxon>Agaricomycetidae</taxon>
        <taxon>Agaricales</taxon>
        <taxon>Tricholomatineae</taxon>
        <taxon>Clitocybaceae</taxon>
        <taxon>Collybia</taxon>
    </lineage>
</organism>
<dbReference type="EMBL" id="MU150240">
    <property type="protein sequence ID" value="KAF9466796.1"/>
    <property type="molecule type" value="Genomic_DNA"/>
</dbReference>
<comment type="caution">
    <text evidence="1">The sequence shown here is derived from an EMBL/GenBank/DDBJ whole genome shotgun (WGS) entry which is preliminary data.</text>
</comment>
<sequence>MPYDIDVFLAASPSPSSPSGLQGVISLSPTSLLIRVHSILQNGDSPLAPKPERGDHTQCITPDLSPPDPVNDPRYQCVTIALRCSQYSREAPQDAQSHSEYDMSPTPTNPPLVDIPWWMTLLSPPMPPLGTVIQPVPLPRPNQNSHCAISSSYYPDFLLGFSYFAGGGYTIPSG</sequence>
<dbReference type="Proteomes" id="UP000807353">
    <property type="component" value="Unassembled WGS sequence"/>
</dbReference>
<proteinExistence type="predicted"/>
<protein>
    <submittedName>
        <fullName evidence="1">Uncharacterized protein</fullName>
    </submittedName>
</protein>
<dbReference type="AlphaFoldDB" id="A0A9P5YE20"/>
<accession>A0A9P5YE20</accession>
<evidence type="ECO:0000313" key="2">
    <source>
        <dbReference type="Proteomes" id="UP000807353"/>
    </source>
</evidence>